<dbReference type="Pfam" id="PF13861">
    <property type="entry name" value="FLgD_tudor"/>
    <property type="match status" value="1"/>
</dbReference>
<reference evidence="4 5" key="1">
    <citation type="submission" date="2018-09" db="EMBL/GenBank/DDBJ databases">
        <authorList>
            <person name="Postec A."/>
        </authorList>
    </citation>
    <scope>NUCLEOTIDE SEQUENCE [LARGE SCALE GENOMIC DNA]</scope>
    <source>
        <strain evidence="4">70B-A</strain>
    </source>
</reference>
<keyword evidence="5" id="KW-1185">Reference proteome</keyword>
<evidence type="ECO:0000256" key="2">
    <source>
        <dbReference type="ARBA" id="ARBA00022795"/>
    </source>
</evidence>
<dbReference type="OrthoDB" id="280334at2"/>
<dbReference type="InterPro" id="IPR005648">
    <property type="entry name" value="FlgD"/>
</dbReference>
<evidence type="ECO:0000256" key="1">
    <source>
        <dbReference type="ARBA" id="ARBA00010577"/>
    </source>
</evidence>
<dbReference type="Pfam" id="PF03963">
    <property type="entry name" value="FlgD"/>
    <property type="match status" value="1"/>
</dbReference>
<proteinExistence type="inferred from homology"/>
<protein>
    <submittedName>
        <fullName evidence="4">Flagellar hook assembly protein FlgD</fullName>
    </submittedName>
</protein>
<name>A0A3P7NYF5_9FIRM</name>
<dbReference type="AlphaFoldDB" id="A0A3P7NYF5"/>
<evidence type="ECO:0000259" key="3">
    <source>
        <dbReference type="Pfam" id="PF13861"/>
    </source>
</evidence>
<dbReference type="InterPro" id="IPR025963">
    <property type="entry name" value="FLgD_Tudor"/>
</dbReference>
<comment type="similarity">
    <text evidence="1">Belongs to the FlgD family.</text>
</comment>
<keyword evidence="4" id="KW-0969">Cilium</keyword>
<gene>
    <name evidence="4" type="ORF">PATL70BA_0465</name>
</gene>
<keyword evidence="4" id="KW-0966">Cell projection</keyword>
<sequence length="183" mass="20038">MATVDSIQDIMAKYGMDATKDKAKSDNLNKDAFLQLLVTQMRYQDPLEPAKNEDFLAQMAQFSSLEQMQNLNTSSTMQQAYSLIGKTVLGVSFNEVSGESEYVEGVVQSVTLKGGEAFLNVDGVDVALAKVEAVLNDKETSNEAMIGAINKMNEALVSINEKIDRLTADETEEEPVENVEEGQ</sequence>
<feature type="domain" description="FlgD Tudor-like" evidence="3">
    <location>
        <begin position="77"/>
        <end position="131"/>
    </location>
</feature>
<dbReference type="EMBL" id="LR130778">
    <property type="protein sequence ID" value="VDN46320.1"/>
    <property type="molecule type" value="Genomic_DNA"/>
</dbReference>
<evidence type="ECO:0000313" key="5">
    <source>
        <dbReference type="Proteomes" id="UP000279029"/>
    </source>
</evidence>
<accession>A0A3P7NYF5</accession>
<dbReference type="Proteomes" id="UP000279029">
    <property type="component" value="Chromosome"/>
</dbReference>
<evidence type="ECO:0000313" key="4">
    <source>
        <dbReference type="EMBL" id="VDN46320.1"/>
    </source>
</evidence>
<dbReference type="KEGG" id="cbar:PATL70BA_0465"/>
<dbReference type="RefSeq" id="WP_125135850.1">
    <property type="nucleotide sequence ID" value="NZ_LR130778.1"/>
</dbReference>
<keyword evidence="4" id="KW-0282">Flagellum</keyword>
<dbReference type="GO" id="GO:0044781">
    <property type="term" value="P:bacterial-type flagellum organization"/>
    <property type="evidence" value="ECO:0007669"/>
    <property type="project" value="UniProtKB-KW"/>
</dbReference>
<organism evidence="4 5">
    <name type="scientific">Petrocella atlantisensis</name>
    <dbReference type="NCBI Taxonomy" id="2173034"/>
    <lineage>
        <taxon>Bacteria</taxon>
        <taxon>Bacillati</taxon>
        <taxon>Bacillota</taxon>
        <taxon>Clostridia</taxon>
        <taxon>Lachnospirales</taxon>
        <taxon>Vallitaleaceae</taxon>
        <taxon>Petrocella</taxon>
    </lineage>
</organism>
<keyword evidence="2" id="KW-1005">Bacterial flagellum biogenesis</keyword>